<keyword evidence="1" id="KW-0812">Transmembrane</keyword>
<feature type="transmembrane region" description="Helical" evidence="1">
    <location>
        <begin position="21"/>
        <end position="45"/>
    </location>
</feature>
<comment type="caution">
    <text evidence="2">The sequence shown here is derived from an EMBL/GenBank/DDBJ whole genome shotgun (WGS) entry which is preliminary data.</text>
</comment>
<dbReference type="Proteomes" id="UP000278085">
    <property type="component" value="Unassembled WGS sequence"/>
</dbReference>
<sequence>MFDTRVSPLKMKIQNNTAATILLIASAMILFDIFRASVGALSLIALSGFEIFILVELMFLFALLLMSFWLFKRAGMRYSSLCLIFSAWVCAGGVIHSVVDRTGTAIAQHWNSEVSQLVKNGHTEGISHVEWDAVSLPSKNCHILRKKQIGMFPELLEYEAECEGLDKRVIVRLSINHRSGMARAYVMRRD</sequence>
<gene>
    <name evidence="2" type="ORF">EJB06_23165</name>
</gene>
<evidence type="ECO:0000313" key="2">
    <source>
        <dbReference type="EMBL" id="RSZ56838.1"/>
    </source>
</evidence>
<feature type="transmembrane region" description="Helical" evidence="1">
    <location>
        <begin position="78"/>
        <end position="99"/>
    </location>
</feature>
<organism evidence="2 3">
    <name type="scientific">Massilia atriviolacea</name>
    <dbReference type="NCBI Taxonomy" id="2495579"/>
    <lineage>
        <taxon>Bacteria</taxon>
        <taxon>Pseudomonadati</taxon>
        <taxon>Pseudomonadota</taxon>
        <taxon>Betaproteobacteria</taxon>
        <taxon>Burkholderiales</taxon>
        <taxon>Oxalobacteraceae</taxon>
        <taxon>Telluria group</taxon>
        <taxon>Massilia</taxon>
    </lineage>
</organism>
<proteinExistence type="predicted"/>
<dbReference type="RefSeq" id="WP_126076379.1">
    <property type="nucleotide sequence ID" value="NZ_CP051166.1"/>
</dbReference>
<keyword evidence="3" id="KW-1185">Reference proteome</keyword>
<name>A0A430HH32_9BURK</name>
<accession>A0A430HH32</accession>
<feature type="transmembrane region" description="Helical" evidence="1">
    <location>
        <begin position="51"/>
        <end position="71"/>
    </location>
</feature>
<keyword evidence="1" id="KW-0472">Membrane</keyword>
<protein>
    <submittedName>
        <fullName evidence="2">Uncharacterized protein</fullName>
    </submittedName>
</protein>
<dbReference type="AlphaFoldDB" id="A0A430HH32"/>
<keyword evidence="1" id="KW-1133">Transmembrane helix</keyword>
<evidence type="ECO:0000313" key="3">
    <source>
        <dbReference type="Proteomes" id="UP000278085"/>
    </source>
</evidence>
<evidence type="ECO:0000256" key="1">
    <source>
        <dbReference type="SAM" id="Phobius"/>
    </source>
</evidence>
<dbReference type="EMBL" id="RXLQ01000013">
    <property type="protein sequence ID" value="RSZ56838.1"/>
    <property type="molecule type" value="Genomic_DNA"/>
</dbReference>
<reference evidence="2 3" key="1">
    <citation type="submission" date="2018-12" db="EMBL/GenBank/DDBJ databases">
        <authorList>
            <person name="Yang E."/>
        </authorList>
    </citation>
    <scope>NUCLEOTIDE SEQUENCE [LARGE SCALE GENOMIC DNA]</scope>
    <source>
        <strain evidence="2 3">SOD</strain>
    </source>
</reference>